<dbReference type="CDD" id="cd08249">
    <property type="entry name" value="enoyl_reductase_like"/>
    <property type="match status" value="1"/>
</dbReference>
<gene>
    <name evidence="4" type="ORF">N0V93_006014</name>
</gene>
<sequence>MKEAIVHPGPTVTITDSPIPKANDDQLVIKVIVSGSNPKDWKLPEWLDKTGNSGDDIAGIVHEVGKNVYEFKPGDRVMAFHEMVTPGGSYAEYAVAYQHTTAHLPAHTSFEEAAAIPLAALTAAVGLFRHLALPQPWGAPTPATKPTPLVIYGAASAVGIYVVQLAARAGIHPLICVAGNSQDYVKGFLDESKGDAVIDYRAGDEAVVKGIKEAAKGAELLYAYDAVSEKGSDANLTKALSPGAVFTTVLPTKSEENQPEGITVKRTMVGSVHAEDNDLGYVYMRYFAKGLQEGWFKGQRQEVVPGGLGGVQTGLANLKAGKANAVKYVFRIEDTK</sequence>
<dbReference type="PANTHER" id="PTHR45348:SF5">
    <property type="entry name" value="OXIDOREDUCTASE, PUTATIVE (AFU_ORTHOLOGUE AFUA_8G01420)-RELATED"/>
    <property type="match status" value="1"/>
</dbReference>
<dbReference type="SMART" id="SM00829">
    <property type="entry name" value="PKS_ER"/>
    <property type="match status" value="1"/>
</dbReference>
<dbReference type="InterPro" id="IPR020843">
    <property type="entry name" value="ER"/>
</dbReference>
<keyword evidence="5" id="KW-1185">Reference proteome</keyword>
<dbReference type="OrthoDB" id="3233595at2759"/>
<dbReference type="InterPro" id="IPR011032">
    <property type="entry name" value="GroES-like_sf"/>
</dbReference>
<dbReference type="InterPro" id="IPR013154">
    <property type="entry name" value="ADH-like_N"/>
</dbReference>
<evidence type="ECO:0000256" key="2">
    <source>
        <dbReference type="ARBA" id="ARBA00023002"/>
    </source>
</evidence>
<dbReference type="Proteomes" id="UP001140453">
    <property type="component" value="Unassembled WGS sequence"/>
</dbReference>
<protein>
    <recommendedName>
        <fullName evidence="3">Enoyl reductase (ER) domain-containing protein</fullName>
    </recommendedName>
</protein>
<evidence type="ECO:0000256" key="1">
    <source>
        <dbReference type="ARBA" id="ARBA00008072"/>
    </source>
</evidence>
<dbReference type="GO" id="GO:0016651">
    <property type="term" value="F:oxidoreductase activity, acting on NAD(P)H"/>
    <property type="evidence" value="ECO:0007669"/>
    <property type="project" value="InterPro"/>
</dbReference>
<dbReference type="Pfam" id="PF08240">
    <property type="entry name" value="ADH_N"/>
    <property type="match status" value="1"/>
</dbReference>
<proteinExistence type="inferred from homology"/>
<organism evidence="4 5">
    <name type="scientific">Gnomoniopsis smithogilvyi</name>
    <dbReference type="NCBI Taxonomy" id="1191159"/>
    <lineage>
        <taxon>Eukaryota</taxon>
        <taxon>Fungi</taxon>
        <taxon>Dikarya</taxon>
        <taxon>Ascomycota</taxon>
        <taxon>Pezizomycotina</taxon>
        <taxon>Sordariomycetes</taxon>
        <taxon>Sordariomycetidae</taxon>
        <taxon>Diaporthales</taxon>
        <taxon>Gnomoniaceae</taxon>
        <taxon>Gnomoniopsis</taxon>
    </lineage>
</organism>
<dbReference type="InterPro" id="IPR047122">
    <property type="entry name" value="Trans-enoyl_RdTase-like"/>
</dbReference>
<accession>A0A9W8YPZ2</accession>
<dbReference type="SUPFAM" id="SSF51735">
    <property type="entry name" value="NAD(P)-binding Rossmann-fold domains"/>
    <property type="match status" value="1"/>
</dbReference>
<comment type="similarity">
    <text evidence="1">Belongs to the zinc-containing alcohol dehydrogenase family.</text>
</comment>
<feature type="domain" description="Enoyl reductase (ER)" evidence="3">
    <location>
        <begin position="9"/>
        <end position="326"/>
    </location>
</feature>
<dbReference type="Gene3D" id="3.90.180.10">
    <property type="entry name" value="Medium-chain alcohol dehydrogenases, catalytic domain"/>
    <property type="match status" value="1"/>
</dbReference>
<keyword evidence="2" id="KW-0560">Oxidoreductase</keyword>
<evidence type="ECO:0000313" key="4">
    <source>
        <dbReference type="EMBL" id="KAJ4388556.1"/>
    </source>
</evidence>
<dbReference type="InterPro" id="IPR036291">
    <property type="entry name" value="NAD(P)-bd_dom_sf"/>
</dbReference>
<dbReference type="Gene3D" id="3.40.50.720">
    <property type="entry name" value="NAD(P)-binding Rossmann-like Domain"/>
    <property type="match status" value="1"/>
</dbReference>
<name>A0A9W8YPZ2_9PEZI</name>
<evidence type="ECO:0000313" key="5">
    <source>
        <dbReference type="Proteomes" id="UP001140453"/>
    </source>
</evidence>
<evidence type="ECO:0000259" key="3">
    <source>
        <dbReference type="SMART" id="SM00829"/>
    </source>
</evidence>
<dbReference type="AlphaFoldDB" id="A0A9W8YPZ2"/>
<dbReference type="SUPFAM" id="SSF50129">
    <property type="entry name" value="GroES-like"/>
    <property type="match status" value="1"/>
</dbReference>
<comment type="caution">
    <text evidence="4">The sequence shown here is derived from an EMBL/GenBank/DDBJ whole genome shotgun (WGS) entry which is preliminary data.</text>
</comment>
<dbReference type="EMBL" id="JAPEVB010000004">
    <property type="protein sequence ID" value="KAJ4388556.1"/>
    <property type="molecule type" value="Genomic_DNA"/>
</dbReference>
<dbReference type="PANTHER" id="PTHR45348">
    <property type="entry name" value="HYPOTHETICAL OXIDOREDUCTASE (EUROFUNG)"/>
    <property type="match status" value="1"/>
</dbReference>
<reference evidence="4" key="1">
    <citation type="submission" date="2022-10" db="EMBL/GenBank/DDBJ databases">
        <title>Tapping the CABI collections for fungal endophytes: first genome assemblies for Collariella, Neodidymelliopsis, Ascochyta clinopodiicola, Didymella pomorum, Didymosphaeria variabile, Neocosmospora piperis and Neocucurbitaria cava.</title>
        <authorList>
            <person name="Hill R."/>
        </authorList>
    </citation>
    <scope>NUCLEOTIDE SEQUENCE</scope>
    <source>
        <strain evidence="4">IMI 355082</strain>
    </source>
</reference>